<name>A0A4R4U9F7_9ACTN</name>
<feature type="non-terminal residue" evidence="4">
    <location>
        <position position="543"/>
    </location>
</feature>
<evidence type="ECO:0000313" key="4">
    <source>
        <dbReference type="EMBL" id="TDC87981.1"/>
    </source>
</evidence>
<dbReference type="InterPro" id="IPR029063">
    <property type="entry name" value="SAM-dependent_MTases_sf"/>
</dbReference>
<evidence type="ECO:0000313" key="5">
    <source>
        <dbReference type="Proteomes" id="UP000295258"/>
    </source>
</evidence>
<feature type="domain" description="Methyltransferase type 11" evidence="3">
    <location>
        <begin position="40"/>
        <end position="162"/>
    </location>
</feature>
<dbReference type="Pfam" id="PF08241">
    <property type="entry name" value="Methyltransf_11"/>
    <property type="match status" value="1"/>
</dbReference>
<keyword evidence="5" id="KW-1185">Reference proteome</keyword>
<dbReference type="GO" id="GO:0008757">
    <property type="term" value="F:S-adenosylmethionine-dependent methyltransferase activity"/>
    <property type="evidence" value="ECO:0007669"/>
    <property type="project" value="InterPro"/>
</dbReference>
<evidence type="ECO:0000256" key="1">
    <source>
        <dbReference type="SAM" id="Coils"/>
    </source>
</evidence>
<keyword evidence="1" id="KW-0175">Coiled coil</keyword>
<dbReference type="EMBL" id="SMKO01000259">
    <property type="protein sequence ID" value="TDC87981.1"/>
    <property type="molecule type" value="Genomic_DNA"/>
</dbReference>
<keyword evidence="4" id="KW-0489">Methyltransferase</keyword>
<evidence type="ECO:0000256" key="2">
    <source>
        <dbReference type="SAM" id="MobiDB-lite"/>
    </source>
</evidence>
<proteinExistence type="predicted"/>
<dbReference type="SUPFAM" id="SSF53335">
    <property type="entry name" value="S-adenosyl-L-methionine-dependent methyltransferases"/>
    <property type="match status" value="1"/>
</dbReference>
<reference evidence="4 5" key="1">
    <citation type="submission" date="2019-03" db="EMBL/GenBank/DDBJ databases">
        <title>Draft genome sequences of novel Actinobacteria.</title>
        <authorList>
            <person name="Sahin N."/>
            <person name="Ay H."/>
            <person name="Saygin H."/>
        </authorList>
    </citation>
    <scope>NUCLEOTIDE SEQUENCE [LARGE SCALE GENOMIC DNA]</scope>
    <source>
        <strain evidence="4 5">KC310</strain>
    </source>
</reference>
<accession>A0A4R4U9F7</accession>
<dbReference type="CDD" id="cd02440">
    <property type="entry name" value="AdoMet_MTases"/>
    <property type="match status" value="1"/>
</dbReference>
<dbReference type="PANTHER" id="PTHR43591">
    <property type="entry name" value="METHYLTRANSFERASE"/>
    <property type="match status" value="1"/>
</dbReference>
<feature type="region of interest" description="Disordered" evidence="2">
    <location>
        <begin position="506"/>
        <end position="543"/>
    </location>
</feature>
<dbReference type="Gene3D" id="3.40.50.150">
    <property type="entry name" value="Vaccinia Virus protein VP39"/>
    <property type="match status" value="1"/>
</dbReference>
<feature type="coiled-coil region" evidence="1">
    <location>
        <begin position="296"/>
        <end position="485"/>
    </location>
</feature>
<dbReference type="InterPro" id="IPR013216">
    <property type="entry name" value="Methyltransf_11"/>
</dbReference>
<dbReference type="GO" id="GO:0032259">
    <property type="term" value="P:methylation"/>
    <property type="evidence" value="ECO:0007669"/>
    <property type="project" value="UniProtKB-KW"/>
</dbReference>
<gene>
    <name evidence="4" type="ORF">E1292_46160</name>
</gene>
<feature type="compositionally biased region" description="Acidic residues" evidence="2">
    <location>
        <begin position="86"/>
        <end position="100"/>
    </location>
</feature>
<dbReference type="PANTHER" id="PTHR43591:SF24">
    <property type="entry name" value="2-METHOXY-6-POLYPRENYL-1,4-BENZOQUINOL METHYLASE, MITOCHONDRIAL"/>
    <property type="match status" value="1"/>
</dbReference>
<dbReference type="AlphaFoldDB" id="A0A4R4U9F7"/>
<feature type="region of interest" description="Disordered" evidence="2">
    <location>
        <begin position="83"/>
        <end position="109"/>
    </location>
</feature>
<keyword evidence="4" id="KW-0808">Transferase</keyword>
<dbReference type="Proteomes" id="UP000295258">
    <property type="component" value="Unassembled WGS sequence"/>
</dbReference>
<organism evidence="4 5">
    <name type="scientific">Nonomuraea deserti</name>
    <dbReference type="NCBI Taxonomy" id="1848322"/>
    <lineage>
        <taxon>Bacteria</taxon>
        <taxon>Bacillati</taxon>
        <taxon>Actinomycetota</taxon>
        <taxon>Actinomycetes</taxon>
        <taxon>Streptosporangiales</taxon>
        <taxon>Streptosporangiaceae</taxon>
        <taxon>Nonomuraea</taxon>
    </lineage>
</organism>
<evidence type="ECO:0000259" key="3">
    <source>
        <dbReference type="Pfam" id="PF08241"/>
    </source>
</evidence>
<comment type="caution">
    <text evidence="4">The sequence shown here is derived from an EMBL/GenBank/DDBJ whole genome shotgun (WGS) entry which is preliminary data.</text>
</comment>
<dbReference type="RefSeq" id="WP_132606139.1">
    <property type="nucleotide sequence ID" value="NZ_SMKO01000259.1"/>
</dbReference>
<feature type="compositionally biased region" description="Low complexity" evidence="2">
    <location>
        <begin position="517"/>
        <end position="526"/>
    </location>
</feature>
<sequence>MNHDRVHFAYNGIDVDPETQELTRSRLHWLLDRLPSGRILDLGCSQGTLSVLAARRGDRVIGVDVEEEAVAFAAGLAAELPADTVGDSDGDTGGDTDGDTGGDTAGDTGGRLAFVRGDGERLCFPDGCFDAAVAGELLEHVADPRAVLTELHRVLAPGGTLLVSVPHGLMPHHDHRRTFYRAGLRRLINPLFKVGELTVLPRHIAVVAVRREAPRPVPAYRLSQEESDFLQREERLEEQARGLRDKLARANRLYRDVTAANAELKERLGASGAGQQVLDQLSALQDTVTRLSTELAGSAAAERNELQERLDALADDRDRLRAGLRAAETELGLLREAAGATEEERDRLLESIHGLTAGMESLRETADAVAAQRDELRALVRAQAEDLQAAEAAHGEATRTAEDAHARALRSLHARVAELDEEHRTQRAELSRLRTVYNGERHRHSLTQHRLDKLVTAESKLRQENARLRDKLEAVTGRLADYRDQVSRIRSSRAWRVLSVYRQLRRPGRPDPGQPGGKAAASAVAATPTRRIVTLPPNRDLAS</sequence>
<protein>
    <submittedName>
        <fullName evidence="4">Methyltransferase domain-containing protein</fullName>
    </submittedName>
</protein>
<feature type="coiled-coil region" evidence="1">
    <location>
        <begin position="233"/>
        <end position="267"/>
    </location>
</feature>